<evidence type="ECO:0000313" key="2">
    <source>
        <dbReference type="Proteomes" id="UP001501391"/>
    </source>
</evidence>
<keyword evidence="2" id="KW-1185">Reference proteome</keyword>
<accession>A0ABN3BBW4</accession>
<protein>
    <submittedName>
        <fullName evidence="1">Uncharacterized protein</fullName>
    </submittedName>
</protein>
<dbReference type="Proteomes" id="UP001501391">
    <property type="component" value="Unassembled WGS sequence"/>
</dbReference>
<dbReference type="EMBL" id="BAAAOQ010000003">
    <property type="protein sequence ID" value="GAA2192772.1"/>
    <property type="molecule type" value="Genomic_DNA"/>
</dbReference>
<name>A0ABN3BBW4_9ACTN</name>
<evidence type="ECO:0000313" key="1">
    <source>
        <dbReference type="EMBL" id="GAA2192772.1"/>
    </source>
</evidence>
<reference evidence="1 2" key="1">
    <citation type="journal article" date="2019" name="Int. J. Syst. Evol. Microbiol.">
        <title>The Global Catalogue of Microorganisms (GCM) 10K type strain sequencing project: providing services to taxonomists for standard genome sequencing and annotation.</title>
        <authorList>
            <consortium name="The Broad Institute Genomics Platform"/>
            <consortium name="The Broad Institute Genome Sequencing Center for Infectious Disease"/>
            <person name="Wu L."/>
            <person name="Ma J."/>
        </authorList>
    </citation>
    <scope>NUCLEOTIDE SEQUENCE [LARGE SCALE GENOMIC DNA]</scope>
    <source>
        <strain evidence="1 2">JCM 14924</strain>
    </source>
</reference>
<sequence>MSVATPAPIVSPDHLLDAPLDDLLTETGVEIVDSTITDADFFGAVVQHKSGRLLLAMPTGRSELEHDTVARYLLAQVFHVDLPKLPAPFETTEL</sequence>
<gene>
    <name evidence="1" type="ORF">GCM10009787_11800</name>
</gene>
<organism evidence="1 2">
    <name type="scientific">Streptomyces bangladeshensis</name>
    <dbReference type="NCBI Taxonomy" id="295352"/>
    <lineage>
        <taxon>Bacteria</taxon>
        <taxon>Bacillati</taxon>
        <taxon>Actinomycetota</taxon>
        <taxon>Actinomycetes</taxon>
        <taxon>Kitasatosporales</taxon>
        <taxon>Streptomycetaceae</taxon>
        <taxon>Streptomyces</taxon>
    </lineage>
</organism>
<dbReference type="RefSeq" id="WP_346162192.1">
    <property type="nucleotide sequence ID" value="NZ_BAAAOQ010000003.1"/>
</dbReference>
<proteinExistence type="predicted"/>
<comment type="caution">
    <text evidence="1">The sequence shown here is derived from an EMBL/GenBank/DDBJ whole genome shotgun (WGS) entry which is preliminary data.</text>
</comment>